<dbReference type="AlphaFoldDB" id="A0A1G9S9T2"/>
<feature type="transmembrane region" description="Helical" evidence="1">
    <location>
        <begin position="165"/>
        <end position="188"/>
    </location>
</feature>
<reference evidence="2 3" key="1">
    <citation type="submission" date="2016-10" db="EMBL/GenBank/DDBJ databases">
        <authorList>
            <person name="de Groot N.N."/>
        </authorList>
    </citation>
    <scope>NUCLEOTIDE SEQUENCE [LARGE SCALE GENOMIC DNA]</scope>
    <source>
        <strain evidence="2 3">DSM 25186</strain>
    </source>
</reference>
<dbReference type="Proteomes" id="UP000198510">
    <property type="component" value="Unassembled WGS sequence"/>
</dbReference>
<sequence>MNRLLLLGANDFRMVFRDPMLRLFLFLPLLIVGGIGWALPPVLDRFPVLGDYGYVILMWACMQTATMFGFINGFVFLEEKDDGVFTALRIMPISAAMLLGFRMALGVVMTTAVNLILLLLNPVLPLDPLTGWLVAFQFSLLAPLFALLVAVFAKNKVEGLAQFKIYNLVLNLPILIYFLPYGALHAFAVVPTYWNFRTVEALHEGASWLSFYGIGLAFYGIYFVGLIRLFERRVF</sequence>
<feature type="transmembrane region" description="Helical" evidence="1">
    <location>
        <begin position="132"/>
        <end position="153"/>
    </location>
</feature>
<protein>
    <submittedName>
        <fullName evidence="2">Fluoroquinolone transport system permease protein</fullName>
    </submittedName>
</protein>
<feature type="transmembrane region" description="Helical" evidence="1">
    <location>
        <begin position="52"/>
        <end position="77"/>
    </location>
</feature>
<feature type="transmembrane region" description="Helical" evidence="1">
    <location>
        <begin position="21"/>
        <end position="40"/>
    </location>
</feature>
<keyword evidence="1" id="KW-0472">Membrane</keyword>
<keyword evidence="3" id="KW-1185">Reference proteome</keyword>
<name>A0A1G9S9T2_9BACT</name>
<keyword evidence="1" id="KW-1133">Transmembrane helix</keyword>
<dbReference type="OrthoDB" id="1123325at2"/>
<evidence type="ECO:0000313" key="2">
    <source>
        <dbReference type="EMBL" id="SDM32229.1"/>
    </source>
</evidence>
<feature type="transmembrane region" description="Helical" evidence="1">
    <location>
        <begin position="98"/>
        <end position="120"/>
    </location>
</feature>
<keyword evidence="1" id="KW-0812">Transmembrane</keyword>
<proteinExistence type="predicted"/>
<accession>A0A1G9S9T2</accession>
<gene>
    <name evidence="2" type="ORF">SAMN05421823_11283</name>
</gene>
<evidence type="ECO:0000256" key="1">
    <source>
        <dbReference type="SAM" id="Phobius"/>
    </source>
</evidence>
<organism evidence="2 3">
    <name type="scientific">Catalinimonas alkaloidigena</name>
    <dbReference type="NCBI Taxonomy" id="1075417"/>
    <lineage>
        <taxon>Bacteria</taxon>
        <taxon>Pseudomonadati</taxon>
        <taxon>Bacteroidota</taxon>
        <taxon>Cytophagia</taxon>
        <taxon>Cytophagales</taxon>
        <taxon>Catalimonadaceae</taxon>
        <taxon>Catalinimonas</taxon>
    </lineage>
</organism>
<evidence type="ECO:0000313" key="3">
    <source>
        <dbReference type="Proteomes" id="UP000198510"/>
    </source>
</evidence>
<dbReference type="EMBL" id="FNFO01000012">
    <property type="protein sequence ID" value="SDM32229.1"/>
    <property type="molecule type" value="Genomic_DNA"/>
</dbReference>
<dbReference type="RefSeq" id="WP_089687112.1">
    <property type="nucleotide sequence ID" value="NZ_FNFO01000012.1"/>
</dbReference>
<dbReference type="STRING" id="1075417.SAMN05421823_11283"/>
<feature type="transmembrane region" description="Helical" evidence="1">
    <location>
        <begin position="208"/>
        <end position="230"/>
    </location>
</feature>